<dbReference type="AlphaFoldDB" id="A0A1E7LPP8"/>
<evidence type="ECO:0000313" key="2">
    <source>
        <dbReference type="Proteomes" id="UP000175971"/>
    </source>
</evidence>
<comment type="caution">
    <text evidence="1">The sequence shown here is derived from an EMBL/GenBank/DDBJ whole genome shotgun (WGS) entry which is preliminary data.</text>
</comment>
<reference evidence="1 2" key="1">
    <citation type="journal article" date="2016" name="Front. Microbiol.">
        <title>Comparative Genomics Analysis of Streptomyces Species Reveals Their Adaptation to the Marine Environment and Their Diversity at the Genomic Level.</title>
        <authorList>
            <person name="Tian X."/>
            <person name="Zhang Z."/>
            <person name="Yang T."/>
            <person name="Chen M."/>
            <person name="Li J."/>
            <person name="Chen F."/>
            <person name="Yang J."/>
            <person name="Li W."/>
            <person name="Zhang B."/>
            <person name="Zhang Z."/>
            <person name="Wu J."/>
            <person name="Zhang C."/>
            <person name="Long L."/>
            <person name="Xiao J."/>
        </authorList>
    </citation>
    <scope>NUCLEOTIDE SEQUENCE [LARGE SCALE GENOMIC DNA]</scope>
    <source>
        <strain evidence="1 2">SCSIO M10372</strain>
    </source>
</reference>
<protein>
    <submittedName>
        <fullName evidence="1">Uncharacterized protein</fullName>
    </submittedName>
</protein>
<accession>A0A1E7LPP8</accession>
<sequence>MTIRTVLRWVRHGIGTAEESEVTMTARCLMPECNWTLAPTANQDAGNEACMTHKGRTGHTHFARVWEDVAEVRQLEPNEVRQLEPNKGQKVGV</sequence>
<proteinExistence type="predicted"/>
<gene>
    <name evidence="1" type="ORF">AN221_23880</name>
</gene>
<name>A0A1E7LPP8_9ACTN</name>
<dbReference type="EMBL" id="LJGZ01000094">
    <property type="protein sequence ID" value="OEV18182.1"/>
    <property type="molecule type" value="Genomic_DNA"/>
</dbReference>
<dbReference type="OrthoDB" id="4236662at2"/>
<keyword evidence="2" id="KW-1185">Reference proteome</keyword>
<dbReference type="Proteomes" id="UP000175971">
    <property type="component" value="Unassembled WGS sequence"/>
</dbReference>
<evidence type="ECO:0000313" key="1">
    <source>
        <dbReference type="EMBL" id="OEV18182.1"/>
    </source>
</evidence>
<dbReference type="RefSeq" id="WP_070202619.1">
    <property type="nucleotide sequence ID" value="NZ_LJGZ01000094.1"/>
</dbReference>
<organism evidence="1 2">
    <name type="scientific">Streptomyces nanshensis</name>
    <dbReference type="NCBI Taxonomy" id="518642"/>
    <lineage>
        <taxon>Bacteria</taxon>
        <taxon>Bacillati</taxon>
        <taxon>Actinomycetota</taxon>
        <taxon>Actinomycetes</taxon>
        <taxon>Kitasatosporales</taxon>
        <taxon>Streptomycetaceae</taxon>
        <taxon>Streptomyces</taxon>
    </lineage>
</organism>